<keyword evidence="8" id="KW-1185">Reference proteome</keyword>
<accession>A0A7X0PLE7</accession>
<comment type="caution">
    <text evidence="7">The sequence shown here is derived from an EMBL/GenBank/DDBJ whole genome shotgun (WGS) entry which is preliminary data.</text>
</comment>
<feature type="domain" description="RNA polymerase sigma factor 70 region 4 type 2" evidence="6">
    <location>
        <begin position="98"/>
        <end position="150"/>
    </location>
</feature>
<dbReference type="Gene3D" id="1.10.10.10">
    <property type="entry name" value="Winged helix-like DNA-binding domain superfamily/Winged helix DNA-binding domain"/>
    <property type="match status" value="1"/>
</dbReference>
<gene>
    <name evidence="7" type="ORF">HNP48_006819</name>
</gene>
<dbReference type="PANTHER" id="PTHR43133:SF63">
    <property type="entry name" value="RNA POLYMERASE SIGMA FACTOR FECI-RELATED"/>
    <property type="match status" value="1"/>
</dbReference>
<evidence type="ECO:0000313" key="8">
    <source>
        <dbReference type="Proteomes" id="UP000575083"/>
    </source>
</evidence>
<organism evidence="7 8">
    <name type="scientific">Acidovorax soli</name>
    <dbReference type="NCBI Taxonomy" id="592050"/>
    <lineage>
        <taxon>Bacteria</taxon>
        <taxon>Pseudomonadati</taxon>
        <taxon>Pseudomonadota</taxon>
        <taxon>Betaproteobacteria</taxon>
        <taxon>Burkholderiales</taxon>
        <taxon>Comamonadaceae</taxon>
        <taxon>Acidovorax</taxon>
    </lineage>
</organism>
<feature type="domain" description="RNA polymerase sigma-70 region 2" evidence="5">
    <location>
        <begin position="3"/>
        <end position="66"/>
    </location>
</feature>
<dbReference type="InterPro" id="IPR007627">
    <property type="entry name" value="RNA_pol_sigma70_r2"/>
</dbReference>
<dbReference type="InterPro" id="IPR013325">
    <property type="entry name" value="RNA_pol_sigma_r2"/>
</dbReference>
<dbReference type="Proteomes" id="UP000575083">
    <property type="component" value="Unassembled WGS sequence"/>
</dbReference>
<dbReference type="RefSeq" id="WP_184865770.1">
    <property type="nucleotide sequence ID" value="NZ_JACHLK010000028.1"/>
</dbReference>
<reference evidence="7 8" key="1">
    <citation type="submission" date="2020-08" db="EMBL/GenBank/DDBJ databases">
        <title>Functional genomics of gut bacteria from endangered species of beetles.</title>
        <authorList>
            <person name="Carlos-Shanley C."/>
        </authorList>
    </citation>
    <scope>NUCLEOTIDE SEQUENCE [LARGE SCALE GENOMIC DNA]</scope>
    <source>
        <strain evidence="7 8">S00198</strain>
    </source>
</reference>
<evidence type="ECO:0000259" key="5">
    <source>
        <dbReference type="Pfam" id="PF04542"/>
    </source>
</evidence>
<dbReference type="NCBIfam" id="TIGR02937">
    <property type="entry name" value="sigma70-ECF"/>
    <property type="match status" value="1"/>
</dbReference>
<protein>
    <submittedName>
        <fullName evidence="7">RNA polymerase sigma-70 factor (ECF subfamily)</fullName>
    </submittedName>
</protein>
<evidence type="ECO:0000313" key="7">
    <source>
        <dbReference type="EMBL" id="MBB6564093.1"/>
    </source>
</evidence>
<sequence length="158" mass="18001">MPERYYRELLRYFTRRAGNGDTAADVVQEAYSRVLALQSTGKPVFEPRALLYQTARNVLTNQALRRAAEVRMLDTLALVHCDSAPSVEREVSARQQLHRLLALLQRMPRKRRDAFILVRVHGMSHAQTAAHMEISTKAVERHITRALLDCAGYTSARD</sequence>
<evidence type="ECO:0000256" key="3">
    <source>
        <dbReference type="ARBA" id="ARBA00023082"/>
    </source>
</evidence>
<evidence type="ECO:0000256" key="1">
    <source>
        <dbReference type="ARBA" id="ARBA00010641"/>
    </source>
</evidence>
<proteinExistence type="inferred from homology"/>
<dbReference type="InterPro" id="IPR014284">
    <property type="entry name" value="RNA_pol_sigma-70_dom"/>
</dbReference>
<dbReference type="PANTHER" id="PTHR43133">
    <property type="entry name" value="RNA POLYMERASE ECF-TYPE SIGMA FACTO"/>
    <property type="match status" value="1"/>
</dbReference>
<dbReference type="SUPFAM" id="SSF88659">
    <property type="entry name" value="Sigma3 and sigma4 domains of RNA polymerase sigma factors"/>
    <property type="match status" value="1"/>
</dbReference>
<dbReference type="InterPro" id="IPR013324">
    <property type="entry name" value="RNA_pol_sigma_r3/r4-like"/>
</dbReference>
<dbReference type="InterPro" id="IPR036388">
    <property type="entry name" value="WH-like_DNA-bd_sf"/>
</dbReference>
<dbReference type="InterPro" id="IPR013249">
    <property type="entry name" value="RNA_pol_sigma70_r4_t2"/>
</dbReference>
<evidence type="ECO:0000259" key="6">
    <source>
        <dbReference type="Pfam" id="PF08281"/>
    </source>
</evidence>
<evidence type="ECO:0000256" key="4">
    <source>
        <dbReference type="ARBA" id="ARBA00023163"/>
    </source>
</evidence>
<dbReference type="AlphaFoldDB" id="A0A7X0PLE7"/>
<keyword evidence="3" id="KW-0731">Sigma factor</keyword>
<dbReference type="EMBL" id="JACHLK010000028">
    <property type="protein sequence ID" value="MBB6564093.1"/>
    <property type="molecule type" value="Genomic_DNA"/>
</dbReference>
<dbReference type="GO" id="GO:0006352">
    <property type="term" value="P:DNA-templated transcription initiation"/>
    <property type="evidence" value="ECO:0007669"/>
    <property type="project" value="InterPro"/>
</dbReference>
<evidence type="ECO:0000256" key="2">
    <source>
        <dbReference type="ARBA" id="ARBA00023015"/>
    </source>
</evidence>
<dbReference type="SUPFAM" id="SSF88946">
    <property type="entry name" value="Sigma2 domain of RNA polymerase sigma factors"/>
    <property type="match status" value="1"/>
</dbReference>
<dbReference type="GO" id="GO:0003677">
    <property type="term" value="F:DNA binding"/>
    <property type="evidence" value="ECO:0007669"/>
    <property type="project" value="InterPro"/>
</dbReference>
<dbReference type="GO" id="GO:0016987">
    <property type="term" value="F:sigma factor activity"/>
    <property type="evidence" value="ECO:0007669"/>
    <property type="project" value="UniProtKB-KW"/>
</dbReference>
<dbReference type="InterPro" id="IPR039425">
    <property type="entry name" value="RNA_pol_sigma-70-like"/>
</dbReference>
<name>A0A7X0PLE7_9BURK</name>
<dbReference type="Pfam" id="PF04542">
    <property type="entry name" value="Sigma70_r2"/>
    <property type="match status" value="1"/>
</dbReference>
<comment type="similarity">
    <text evidence="1">Belongs to the sigma-70 factor family. ECF subfamily.</text>
</comment>
<dbReference type="Gene3D" id="1.10.1740.10">
    <property type="match status" value="1"/>
</dbReference>
<keyword evidence="4" id="KW-0804">Transcription</keyword>
<keyword evidence="2" id="KW-0805">Transcription regulation</keyword>
<dbReference type="Pfam" id="PF08281">
    <property type="entry name" value="Sigma70_r4_2"/>
    <property type="match status" value="1"/>
</dbReference>